<feature type="transmembrane region" description="Helical" evidence="1">
    <location>
        <begin position="247"/>
        <end position="266"/>
    </location>
</feature>
<sequence>MTVSQLNRLNYLNVVAMLLASCLAIVIPFELVLLSYAILGPAHYLTEISWLSGKQFFTLKKYDYVPILVVVVICLIFRMPTVKLIYYTFGLSVILQLINNYRLRGLAFILLIAAGNLLLGNNFWRTIFGVYIPTLIHVYVFTGAFLLYGALKSRITSGYVAVFFFLLCPALLCILFTSVNASPTLWAISNYGHFGRLNKISLRDQSLNIFTDRGSIVLTRVIAFAYTYHYINWFTKTEMIGWHRISITRAVIIGAIWTASVAVYFYHYRLGLSWLFILSLGHVILEFPLNQRSFVGIGKELRRRVAG</sequence>
<comment type="caution">
    <text evidence="2">The sequence shown here is derived from an EMBL/GenBank/DDBJ whole genome shotgun (WGS) entry which is preliminary data.</text>
</comment>
<feature type="transmembrane region" description="Helical" evidence="1">
    <location>
        <begin position="216"/>
        <end position="235"/>
    </location>
</feature>
<keyword evidence="1" id="KW-0812">Transmembrane</keyword>
<organism evidence="2 3">
    <name type="scientific">Mucilaginibacter pankratovii</name>
    <dbReference type="NCBI Taxonomy" id="2772110"/>
    <lineage>
        <taxon>Bacteria</taxon>
        <taxon>Pseudomonadati</taxon>
        <taxon>Bacteroidota</taxon>
        <taxon>Sphingobacteriia</taxon>
        <taxon>Sphingobacteriales</taxon>
        <taxon>Sphingobacteriaceae</taxon>
        <taxon>Mucilaginibacter</taxon>
    </lineage>
</organism>
<feature type="transmembrane region" description="Helical" evidence="1">
    <location>
        <begin position="106"/>
        <end position="124"/>
    </location>
</feature>
<feature type="transmembrane region" description="Helical" evidence="1">
    <location>
        <begin position="12"/>
        <end position="39"/>
    </location>
</feature>
<dbReference type="EMBL" id="JACWMY010000016">
    <property type="protein sequence ID" value="MBD1367019.1"/>
    <property type="molecule type" value="Genomic_DNA"/>
</dbReference>
<keyword evidence="3" id="KW-1185">Reference proteome</keyword>
<proteinExistence type="predicted"/>
<evidence type="ECO:0000313" key="2">
    <source>
        <dbReference type="EMBL" id="MBD1367019.1"/>
    </source>
</evidence>
<name>A0ABR7WXK0_9SPHI</name>
<feature type="transmembrane region" description="Helical" evidence="1">
    <location>
        <begin position="130"/>
        <end position="151"/>
    </location>
</feature>
<protein>
    <recommendedName>
        <fullName evidence="4">Beta-carotene 15,15'-monooxygenase</fullName>
    </recommendedName>
</protein>
<dbReference type="Proteomes" id="UP000606600">
    <property type="component" value="Unassembled WGS sequence"/>
</dbReference>
<feature type="transmembrane region" description="Helical" evidence="1">
    <location>
        <begin position="158"/>
        <end position="179"/>
    </location>
</feature>
<accession>A0ABR7WXK0</accession>
<evidence type="ECO:0000313" key="3">
    <source>
        <dbReference type="Proteomes" id="UP000606600"/>
    </source>
</evidence>
<gene>
    <name evidence="2" type="ORF">IDJ77_24625</name>
</gene>
<feature type="transmembrane region" description="Helical" evidence="1">
    <location>
        <begin position="272"/>
        <end position="289"/>
    </location>
</feature>
<evidence type="ECO:0000256" key="1">
    <source>
        <dbReference type="SAM" id="Phobius"/>
    </source>
</evidence>
<reference evidence="2 3" key="1">
    <citation type="submission" date="2020-09" db="EMBL/GenBank/DDBJ databases">
        <title>Novel species of Mucilaginibacter isolated from a glacier on the Tibetan Plateau.</title>
        <authorList>
            <person name="Liu Q."/>
            <person name="Xin Y.-H."/>
        </authorList>
    </citation>
    <scope>NUCLEOTIDE SEQUENCE [LARGE SCALE GENOMIC DNA]</scope>
    <source>
        <strain evidence="2 3">ZT4R22</strain>
    </source>
</reference>
<dbReference type="RefSeq" id="WP_191191655.1">
    <property type="nucleotide sequence ID" value="NZ_JACWMY010000016.1"/>
</dbReference>
<keyword evidence="1" id="KW-0472">Membrane</keyword>
<keyword evidence="1" id="KW-1133">Transmembrane helix</keyword>
<evidence type="ECO:0008006" key="4">
    <source>
        <dbReference type="Google" id="ProtNLM"/>
    </source>
</evidence>
<feature type="transmembrane region" description="Helical" evidence="1">
    <location>
        <begin position="64"/>
        <end position="86"/>
    </location>
</feature>